<dbReference type="InterPro" id="IPR036691">
    <property type="entry name" value="Endo/exonu/phosph_ase_sf"/>
</dbReference>
<name>A0ABD3I8U7_9MARC</name>
<protein>
    <recommendedName>
        <fullName evidence="4">Endonuclease/exonuclease/phosphatase domain-containing protein</fullName>
    </recommendedName>
</protein>
<proteinExistence type="predicted"/>
<organism evidence="2 3">
    <name type="scientific">Riccia sorocarpa</name>
    <dbReference type="NCBI Taxonomy" id="122646"/>
    <lineage>
        <taxon>Eukaryota</taxon>
        <taxon>Viridiplantae</taxon>
        <taxon>Streptophyta</taxon>
        <taxon>Embryophyta</taxon>
        <taxon>Marchantiophyta</taxon>
        <taxon>Marchantiopsida</taxon>
        <taxon>Marchantiidae</taxon>
        <taxon>Marchantiales</taxon>
        <taxon>Ricciaceae</taxon>
        <taxon>Riccia</taxon>
    </lineage>
</organism>
<accession>A0ABD3I8U7</accession>
<evidence type="ECO:0000313" key="3">
    <source>
        <dbReference type="Proteomes" id="UP001633002"/>
    </source>
</evidence>
<dbReference type="EMBL" id="JBJQOH010000001">
    <property type="protein sequence ID" value="KAL3699721.1"/>
    <property type="molecule type" value="Genomic_DNA"/>
</dbReference>
<gene>
    <name evidence="2" type="ORF">R1sor_017743</name>
</gene>
<keyword evidence="3" id="KW-1185">Reference proteome</keyword>
<dbReference type="Gene3D" id="3.60.10.10">
    <property type="entry name" value="Endonuclease/exonuclease/phosphatase"/>
    <property type="match status" value="1"/>
</dbReference>
<feature type="region of interest" description="Disordered" evidence="1">
    <location>
        <begin position="115"/>
        <end position="137"/>
    </location>
</feature>
<evidence type="ECO:0008006" key="4">
    <source>
        <dbReference type="Google" id="ProtNLM"/>
    </source>
</evidence>
<feature type="compositionally biased region" description="Low complexity" evidence="1">
    <location>
        <begin position="10"/>
        <end position="23"/>
    </location>
</feature>
<dbReference type="SUPFAM" id="SSF56219">
    <property type="entry name" value="DNase I-like"/>
    <property type="match status" value="1"/>
</dbReference>
<evidence type="ECO:0000313" key="2">
    <source>
        <dbReference type="EMBL" id="KAL3699721.1"/>
    </source>
</evidence>
<feature type="region of interest" description="Disordered" evidence="1">
    <location>
        <begin position="1"/>
        <end position="67"/>
    </location>
</feature>
<reference evidence="2 3" key="1">
    <citation type="submission" date="2024-09" db="EMBL/GenBank/DDBJ databases">
        <title>Chromosome-scale assembly of Riccia sorocarpa.</title>
        <authorList>
            <person name="Paukszto L."/>
        </authorList>
    </citation>
    <scope>NUCLEOTIDE SEQUENCE [LARGE SCALE GENOMIC DNA]</scope>
    <source>
        <strain evidence="2">LP-2024</strain>
        <tissue evidence="2">Aerial parts of the thallus</tissue>
    </source>
</reference>
<dbReference type="AlphaFoldDB" id="A0ABD3I8U7"/>
<dbReference type="Proteomes" id="UP001633002">
    <property type="component" value="Unassembled WGS sequence"/>
</dbReference>
<sequence length="284" mass="30953">MGNAYRRRGQQTTTGRNTQRLQGSQNTPSLLKPRGESSAGDGGGETRGEGSENFMSVSEGQERQLREKSIDNPEDQHQGHLLNGGARLDAANIVPATVHGGLNSVTTKNTPPAVVQLSEESSSSHSTGTAQDDSRTPIHYQETRRILDGQTTPIPQFAGETLPRTGQHQQETLQSTQDWFTFAANRPDGTHGEIQQSTRREIFIASVYAPNDAEDRMGFFGRLRDCLPPGSWILAGDWNSTEFRSDSSSGSNLLTNDEAVEFQLLCSSLDLTDARPSALKRKGP</sequence>
<evidence type="ECO:0000256" key="1">
    <source>
        <dbReference type="SAM" id="MobiDB-lite"/>
    </source>
</evidence>
<comment type="caution">
    <text evidence="2">The sequence shown here is derived from an EMBL/GenBank/DDBJ whole genome shotgun (WGS) entry which is preliminary data.</text>
</comment>